<dbReference type="SUPFAM" id="SSF52091">
    <property type="entry name" value="SpoIIaa-like"/>
    <property type="match status" value="1"/>
</dbReference>
<dbReference type="PANTHER" id="PTHR33495">
    <property type="entry name" value="ANTI-SIGMA FACTOR ANTAGONIST TM_1081-RELATED-RELATED"/>
    <property type="match status" value="1"/>
</dbReference>
<dbReference type="GO" id="GO:0043856">
    <property type="term" value="F:anti-sigma factor antagonist activity"/>
    <property type="evidence" value="ECO:0007669"/>
    <property type="project" value="TreeGrafter"/>
</dbReference>
<dbReference type="RefSeq" id="WP_142601480.1">
    <property type="nucleotide sequence ID" value="NZ_FXSZ01000002.1"/>
</dbReference>
<evidence type="ECO:0000313" key="2">
    <source>
        <dbReference type="EMBL" id="SMO44346.1"/>
    </source>
</evidence>
<dbReference type="CDD" id="cd07043">
    <property type="entry name" value="STAS_anti-anti-sigma_factors"/>
    <property type="match status" value="1"/>
</dbReference>
<dbReference type="Pfam" id="PF01740">
    <property type="entry name" value="STAS"/>
    <property type="match status" value="1"/>
</dbReference>
<keyword evidence="3" id="KW-1185">Reference proteome</keyword>
<gene>
    <name evidence="2" type="ORF">SAMN06265350_10256</name>
</gene>
<dbReference type="OrthoDB" id="9796110at2"/>
<dbReference type="PROSITE" id="PS50801">
    <property type="entry name" value="STAS"/>
    <property type="match status" value="1"/>
</dbReference>
<evidence type="ECO:0000313" key="3">
    <source>
        <dbReference type="Proteomes" id="UP000315971"/>
    </source>
</evidence>
<dbReference type="Gene3D" id="3.30.750.24">
    <property type="entry name" value="STAS domain"/>
    <property type="match status" value="1"/>
</dbReference>
<organism evidence="2 3">
    <name type="scientific">Solitalea koreensis</name>
    <dbReference type="NCBI Taxonomy" id="543615"/>
    <lineage>
        <taxon>Bacteria</taxon>
        <taxon>Pseudomonadati</taxon>
        <taxon>Bacteroidota</taxon>
        <taxon>Sphingobacteriia</taxon>
        <taxon>Sphingobacteriales</taxon>
        <taxon>Sphingobacteriaceae</taxon>
        <taxon>Solitalea</taxon>
    </lineage>
</organism>
<sequence length="131" mass="14696">MKFSVDKHEKYVVFKLNEDKLNSIITPMLKSELILLNAEGFRNIILDLSEVKYSDSSGLSAILLGHRICKGSSDNEGTFVLATLNPPVQKLINISQLENVLNIVPTVDEAIDYVFMEEIERDLNNEAENLG</sequence>
<dbReference type="InterPro" id="IPR036513">
    <property type="entry name" value="STAS_dom_sf"/>
</dbReference>
<name>A0A521BB85_9SPHI</name>
<feature type="domain" description="STAS" evidence="1">
    <location>
        <begin position="17"/>
        <end position="114"/>
    </location>
</feature>
<accession>A0A521BB85</accession>
<dbReference type="InterPro" id="IPR002645">
    <property type="entry name" value="STAS_dom"/>
</dbReference>
<proteinExistence type="predicted"/>
<reference evidence="2 3" key="1">
    <citation type="submission" date="2017-05" db="EMBL/GenBank/DDBJ databases">
        <authorList>
            <person name="Varghese N."/>
            <person name="Submissions S."/>
        </authorList>
    </citation>
    <scope>NUCLEOTIDE SEQUENCE [LARGE SCALE GENOMIC DNA]</scope>
    <source>
        <strain evidence="2 3">DSM 21342</strain>
    </source>
</reference>
<evidence type="ECO:0000259" key="1">
    <source>
        <dbReference type="PROSITE" id="PS50801"/>
    </source>
</evidence>
<protein>
    <submittedName>
        <fullName evidence="2">Anti-anti-sigma factor</fullName>
    </submittedName>
</protein>
<dbReference type="AlphaFoldDB" id="A0A521BB85"/>
<dbReference type="Proteomes" id="UP000315971">
    <property type="component" value="Unassembled WGS sequence"/>
</dbReference>
<dbReference type="EMBL" id="FXSZ01000002">
    <property type="protein sequence ID" value="SMO44346.1"/>
    <property type="molecule type" value="Genomic_DNA"/>
</dbReference>